<dbReference type="Pfam" id="PF07327">
    <property type="entry name" value="Neuroparsin"/>
    <property type="match status" value="1"/>
</dbReference>
<feature type="signal peptide" evidence="1">
    <location>
        <begin position="1"/>
        <end position="27"/>
    </location>
</feature>
<evidence type="ECO:0000256" key="1">
    <source>
        <dbReference type="SAM" id="SignalP"/>
    </source>
</evidence>
<organism evidence="2">
    <name type="scientific">Macrobrachium nipponense</name>
    <name type="common">Oriental river shrimp</name>
    <name type="synonym">Palaemon nipponensis</name>
    <dbReference type="NCBI Taxonomy" id="159736"/>
    <lineage>
        <taxon>Eukaryota</taxon>
        <taxon>Metazoa</taxon>
        <taxon>Ecdysozoa</taxon>
        <taxon>Arthropoda</taxon>
        <taxon>Crustacea</taxon>
        <taxon>Multicrustacea</taxon>
        <taxon>Malacostraca</taxon>
        <taxon>Eumalacostraca</taxon>
        <taxon>Eucarida</taxon>
        <taxon>Decapoda</taxon>
        <taxon>Pleocyemata</taxon>
        <taxon>Caridea</taxon>
        <taxon>Palaemonoidea</taxon>
        <taxon>Palaemonidae</taxon>
        <taxon>Macrobrachium</taxon>
    </lineage>
</organism>
<feature type="chain" id="PRO_5026949985" evidence="1">
    <location>
        <begin position="28"/>
        <end position="101"/>
    </location>
</feature>
<evidence type="ECO:0000313" key="2">
    <source>
        <dbReference type="EMBL" id="QBG05398.1"/>
    </source>
</evidence>
<dbReference type="AlphaFoldDB" id="A0A6M2RB70"/>
<dbReference type="EMBL" id="MG783405">
    <property type="protein sequence ID" value="QBG05398.1"/>
    <property type="molecule type" value="mRNA"/>
</dbReference>
<dbReference type="Gene3D" id="4.10.40.20">
    <property type="match status" value="1"/>
</dbReference>
<accession>A0A6M2RB70</accession>
<sequence length="101" mass="10914" precursor="true">MISPKRPTILLTSMLLVLLCLISTVCSAPSCSTRRQQVNVESCKYGTYVDWCRNTVCAKGPGQSCGGDWWEFGKCGEGTYCACGTCSGCSLNLECWSGTFC</sequence>
<dbReference type="InterPro" id="IPR010850">
    <property type="entry name" value="Neuroparsin"/>
</dbReference>
<proteinExistence type="evidence at transcript level"/>
<protein>
    <submittedName>
        <fullName evidence="2">Neuroparsin III</fullName>
    </submittedName>
</protein>
<keyword evidence="1" id="KW-0732">Signal</keyword>
<name>A0A6M2RB70_MACNP</name>
<reference evidence="2" key="1">
    <citation type="submission" date="2018-01" db="EMBL/GenBank/DDBJ databases">
        <authorList>
            <person name="Shan D."/>
        </authorList>
    </citation>
    <scope>NUCLEOTIDE SEQUENCE</scope>
</reference>